<evidence type="ECO:0000313" key="4">
    <source>
        <dbReference type="Proteomes" id="UP000250140"/>
    </source>
</evidence>
<organism evidence="3 4">
    <name type="scientific">Glonium stellatum</name>
    <dbReference type="NCBI Taxonomy" id="574774"/>
    <lineage>
        <taxon>Eukaryota</taxon>
        <taxon>Fungi</taxon>
        <taxon>Dikarya</taxon>
        <taxon>Ascomycota</taxon>
        <taxon>Pezizomycotina</taxon>
        <taxon>Dothideomycetes</taxon>
        <taxon>Pleosporomycetidae</taxon>
        <taxon>Gloniales</taxon>
        <taxon>Gloniaceae</taxon>
        <taxon>Glonium</taxon>
    </lineage>
</organism>
<dbReference type="SUPFAM" id="SSF53474">
    <property type="entry name" value="alpha/beta-Hydrolases"/>
    <property type="match status" value="1"/>
</dbReference>
<dbReference type="Pfam" id="PF12697">
    <property type="entry name" value="Abhydrolase_6"/>
    <property type="match status" value="1"/>
</dbReference>
<accession>A0A8E2EUS0</accession>
<reference evidence="3 4" key="1">
    <citation type="journal article" date="2016" name="Nat. Commun.">
        <title>Ectomycorrhizal ecology is imprinted in the genome of the dominant symbiotic fungus Cenococcum geophilum.</title>
        <authorList>
            <consortium name="DOE Joint Genome Institute"/>
            <person name="Peter M."/>
            <person name="Kohler A."/>
            <person name="Ohm R.A."/>
            <person name="Kuo A."/>
            <person name="Krutzmann J."/>
            <person name="Morin E."/>
            <person name="Arend M."/>
            <person name="Barry K.W."/>
            <person name="Binder M."/>
            <person name="Choi C."/>
            <person name="Clum A."/>
            <person name="Copeland A."/>
            <person name="Grisel N."/>
            <person name="Haridas S."/>
            <person name="Kipfer T."/>
            <person name="LaButti K."/>
            <person name="Lindquist E."/>
            <person name="Lipzen A."/>
            <person name="Maire R."/>
            <person name="Meier B."/>
            <person name="Mihaltcheva S."/>
            <person name="Molinier V."/>
            <person name="Murat C."/>
            <person name="Poggeler S."/>
            <person name="Quandt C.A."/>
            <person name="Sperisen C."/>
            <person name="Tritt A."/>
            <person name="Tisserant E."/>
            <person name="Crous P.W."/>
            <person name="Henrissat B."/>
            <person name="Nehls U."/>
            <person name="Egli S."/>
            <person name="Spatafora J.W."/>
            <person name="Grigoriev I.V."/>
            <person name="Martin F.M."/>
        </authorList>
    </citation>
    <scope>NUCLEOTIDE SEQUENCE [LARGE SCALE GENOMIC DNA]</scope>
    <source>
        <strain evidence="3 4">CBS 207.34</strain>
    </source>
</reference>
<evidence type="ECO:0000256" key="1">
    <source>
        <dbReference type="SAM" id="MobiDB-lite"/>
    </source>
</evidence>
<evidence type="ECO:0000259" key="2">
    <source>
        <dbReference type="Pfam" id="PF12697"/>
    </source>
</evidence>
<protein>
    <recommendedName>
        <fullName evidence="2">AB hydrolase-1 domain-containing protein</fullName>
    </recommendedName>
</protein>
<proteinExistence type="predicted"/>
<dbReference type="Gene3D" id="3.40.50.1820">
    <property type="entry name" value="alpha/beta hydrolase"/>
    <property type="match status" value="1"/>
</dbReference>
<name>A0A8E2EUS0_9PEZI</name>
<sequence length="332" mass="36734">MVQIGEPYQMGFERGCIELKNKAGATLWYSFVSASPQSHFPGTLMVFLNGLIVPRAGWDHVMEIIYQRAEKDGLSHPAMLSYDRFGQGDSSPDPSDEGREPGHGHDAMSAVQDLHQLILQLSMEKHLFHKLPNQFPNLLFVCNSIGCALARLFAQIYPGTVSGIVLLDSIMANSDFVSIWPDPDAPGFDPDSLPEGVFAEDLRETRAKYAKAFHPSVPNKEGLSRRNLSKLLPYSDSPKLLGASDNGPHLTVVGHDWDTFAEQSLKGSMHTPKILTMLYTNPCWQKYNEGLVHITSAELSKGPIIAKGCGHFIQTDDSAFVATQVYDMLERM</sequence>
<dbReference type="AlphaFoldDB" id="A0A8E2EUS0"/>
<dbReference type="InterPro" id="IPR000073">
    <property type="entry name" value="AB_hydrolase_1"/>
</dbReference>
<gene>
    <name evidence="3" type="ORF">AOQ84DRAFT_323261</name>
</gene>
<feature type="compositionally biased region" description="Basic and acidic residues" evidence="1">
    <location>
        <begin position="96"/>
        <end position="106"/>
    </location>
</feature>
<evidence type="ECO:0000313" key="3">
    <source>
        <dbReference type="EMBL" id="OCL05196.1"/>
    </source>
</evidence>
<feature type="region of interest" description="Disordered" evidence="1">
    <location>
        <begin position="85"/>
        <end position="106"/>
    </location>
</feature>
<feature type="domain" description="AB hydrolase-1" evidence="2">
    <location>
        <begin position="46"/>
        <end position="322"/>
    </location>
</feature>
<dbReference type="Proteomes" id="UP000250140">
    <property type="component" value="Unassembled WGS sequence"/>
</dbReference>
<dbReference type="EMBL" id="KV750353">
    <property type="protein sequence ID" value="OCL05196.1"/>
    <property type="molecule type" value="Genomic_DNA"/>
</dbReference>
<keyword evidence="4" id="KW-1185">Reference proteome</keyword>
<feature type="non-terminal residue" evidence="3">
    <location>
        <position position="1"/>
    </location>
</feature>
<dbReference type="InterPro" id="IPR029058">
    <property type="entry name" value="AB_hydrolase_fold"/>
</dbReference>
<dbReference type="OrthoDB" id="3466836at2759"/>